<name>A0A2S2RAL1_9HEMI</name>
<sequence>MFLKSASNGAVHSDTWSFISVGLPLICTMATDTRATAKIILNATMFSYSAFSPVANNMDTVTSGFESLLTKSQATLIWLIERTGLFIRLDYCRRNNVYYHCFAQTFDGRDKPASRCRHLWTMIPNCCLRIDEGRWTRFCHLLRR</sequence>
<organism evidence="1">
    <name type="scientific">Sipha flava</name>
    <name type="common">yellow sugarcane aphid</name>
    <dbReference type="NCBI Taxonomy" id="143950"/>
    <lineage>
        <taxon>Eukaryota</taxon>
        <taxon>Metazoa</taxon>
        <taxon>Ecdysozoa</taxon>
        <taxon>Arthropoda</taxon>
        <taxon>Hexapoda</taxon>
        <taxon>Insecta</taxon>
        <taxon>Pterygota</taxon>
        <taxon>Neoptera</taxon>
        <taxon>Paraneoptera</taxon>
        <taxon>Hemiptera</taxon>
        <taxon>Sternorrhyncha</taxon>
        <taxon>Aphidomorpha</taxon>
        <taxon>Aphidoidea</taxon>
        <taxon>Aphididae</taxon>
        <taxon>Sipha</taxon>
    </lineage>
</organism>
<protein>
    <submittedName>
        <fullName evidence="1">Uncharacterized protein</fullName>
    </submittedName>
</protein>
<dbReference type="EMBL" id="GGMS01017781">
    <property type="protein sequence ID" value="MBY86984.1"/>
    <property type="molecule type" value="Transcribed_RNA"/>
</dbReference>
<accession>A0A2S2RAL1</accession>
<gene>
    <name evidence="1" type="ORF">g.65788</name>
</gene>
<reference evidence="1" key="1">
    <citation type="submission" date="2018-04" db="EMBL/GenBank/DDBJ databases">
        <title>Transcriptome assembly of Sipha flava.</title>
        <authorList>
            <person name="Scully E.D."/>
            <person name="Geib S.M."/>
            <person name="Palmer N.A."/>
            <person name="Koch K."/>
            <person name="Bradshaw J."/>
            <person name="Heng-Moss T."/>
            <person name="Sarath G."/>
        </authorList>
    </citation>
    <scope>NUCLEOTIDE SEQUENCE</scope>
</reference>
<dbReference type="AlphaFoldDB" id="A0A2S2RAL1"/>
<evidence type="ECO:0000313" key="1">
    <source>
        <dbReference type="EMBL" id="MBY86984.1"/>
    </source>
</evidence>
<proteinExistence type="predicted"/>